<evidence type="ECO:0008006" key="3">
    <source>
        <dbReference type="Google" id="ProtNLM"/>
    </source>
</evidence>
<keyword evidence="2" id="KW-1185">Reference proteome</keyword>
<name>A0ABY4QP88_9MYCO</name>
<accession>A0ABY4QP88</accession>
<protein>
    <recommendedName>
        <fullName evidence="3">Transposase</fullName>
    </recommendedName>
</protein>
<proteinExistence type="predicted"/>
<gene>
    <name evidence="1" type="ORF">M5I08_02655</name>
</gene>
<dbReference type="EMBL" id="CP097320">
    <property type="protein sequence ID" value="UQX11440.1"/>
    <property type="molecule type" value="Genomic_DNA"/>
</dbReference>
<reference evidence="1" key="1">
    <citation type="submission" date="2022-05" db="EMBL/GenBank/DDBJ databases">
        <title>A methanotrophic Mycobacterium dominates a cave microbial ecosystem.</title>
        <authorList>
            <person name="Van Spanning R.J.M."/>
            <person name="Guan Q."/>
            <person name="Melkonian C."/>
            <person name="Gallant J."/>
            <person name="Polerecky L."/>
            <person name="Flot J.-F."/>
            <person name="Brandt B.W."/>
            <person name="Braster M."/>
            <person name="Iturbe Espinoza P."/>
            <person name="Aerts J."/>
            <person name="Meima-Franke M."/>
            <person name="Piersma S.R."/>
            <person name="Bunduc C."/>
            <person name="Ummels R."/>
            <person name="Pain A."/>
            <person name="Fleming E.J."/>
            <person name="van der Wel N."/>
            <person name="Gherman V.D."/>
            <person name="Sarbu S.M."/>
            <person name="Bodelier P.L.E."/>
            <person name="Bitter W."/>
        </authorList>
    </citation>
    <scope>NUCLEOTIDE SEQUENCE</scope>
    <source>
        <strain evidence="1">Sulfur Cave</strain>
    </source>
</reference>
<dbReference type="RefSeq" id="WP_219069895.1">
    <property type="nucleotide sequence ID" value="NZ_CAJUXY010000068.1"/>
</dbReference>
<evidence type="ECO:0000313" key="1">
    <source>
        <dbReference type="EMBL" id="UQX11440.1"/>
    </source>
</evidence>
<dbReference type="Proteomes" id="UP001056610">
    <property type="component" value="Chromosome"/>
</dbReference>
<evidence type="ECO:0000313" key="2">
    <source>
        <dbReference type="Proteomes" id="UP001056610"/>
    </source>
</evidence>
<sequence length="48" mass="5656">MMTRLHKLSIQEDVSPEMVRRVYDAMIDAFIDLELHEHAQITEKDRGS</sequence>
<organism evidence="1 2">
    <name type="scientific">Candidatus Mycobacterium methanotrophicum</name>
    <dbReference type="NCBI Taxonomy" id="2943498"/>
    <lineage>
        <taxon>Bacteria</taxon>
        <taxon>Bacillati</taxon>
        <taxon>Actinomycetota</taxon>
        <taxon>Actinomycetes</taxon>
        <taxon>Mycobacteriales</taxon>
        <taxon>Mycobacteriaceae</taxon>
        <taxon>Mycobacterium</taxon>
    </lineage>
</organism>